<evidence type="ECO:0000313" key="1">
    <source>
        <dbReference type="EMBL" id="CAB0036620.1"/>
    </source>
</evidence>
<feature type="non-terminal residue" evidence="1">
    <location>
        <position position="78"/>
    </location>
</feature>
<proteinExistence type="predicted"/>
<name>A0A6H5IES5_9HYME</name>
<organism evidence="1 2">
    <name type="scientific">Trichogramma brassicae</name>
    <dbReference type="NCBI Taxonomy" id="86971"/>
    <lineage>
        <taxon>Eukaryota</taxon>
        <taxon>Metazoa</taxon>
        <taxon>Ecdysozoa</taxon>
        <taxon>Arthropoda</taxon>
        <taxon>Hexapoda</taxon>
        <taxon>Insecta</taxon>
        <taxon>Pterygota</taxon>
        <taxon>Neoptera</taxon>
        <taxon>Endopterygota</taxon>
        <taxon>Hymenoptera</taxon>
        <taxon>Apocrita</taxon>
        <taxon>Proctotrupomorpha</taxon>
        <taxon>Chalcidoidea</taxon>
        <taxon>Trichogrammatidae</taxon>
        <taxon>Trichogramma</taxon>
    </lineage>
</organism>
<feature type="non-terminal residue" evidence="1">
    <location>
        <position position="1"/>
    </location>
</feature>
<dbReference type="AlphaFoldDB" id="A0A6H5IES5"/>
<gene>
    <name evidence="1" type="ORF">TBRA_LOCUS8481</name>
</gene>
<dbReference type="Proteomes" id="UP000479190">
    <property type="component" value="Unassembled WGS sequence"/>
</dbReference>
<sequence>MRTREGTGRRRENIAQARQTTVMAARQTEKQHPRAVLRAIPPRQKQAVPHRDYYLKRWKKPRTPTMEKQSRSFKINPH</sequence>
<protein>
    <submittedName>
        <fullName evidence="1">Uncharacterized protein</fullName>
    </submittedName>
</protein>
<dbReference type="EMBL" id="CADCXV010000823">
    <property type="protein sequence ID" value="CAB0036620.1"/>
    <property type="molecule type" value="Genomic_DNA"/>
</dbReference>
<evidence type="ECO:0000313" key="2">
    <source>
        <dbReference type="Proteomes" id="UP000479190"/>
    </source>
</evidence>
<accession>A0A6H5IES5</accession>
<keyword evidence="2" id="KW-1185">Reference proteome</keyword>
<reference evidence="1 2" key="1">
    <citation type="submission" date="2020-02" db="EMBL/GenBank/DDBJ databases">
        <authorList>
            <person name="Ferguson B K."/>
        </authorList>
    </citation>
    <scope>NUCLEOTIDE SEQUENCE [LARGE SCALE GENOMIC DNA]</scope>
</reference>